<proteinExistence type="predicted"/>
<evidence type="ECO:0000313" key="2">
    <source>
        <dbReference type="Proteomes" id="UP000033140"/>
    </source>
</evidence>
<dbReference type="InterPro" id="IPR032053">
    <property type="entry name" value="Ribosomal_mS34"/>
</dbReference>
<reference evidence="1 2" key="1">
    <citation type="journal article" date="2011" name="J. Gen. Appl. Microbiol.">
        <title>Draft genome sequencing of the enigmatic yeast Saitoella complicata.</title>
        <authorList>
            <person name="Nishida H."/>
            <person name="Hamamoto M."/>
            <person name="Sugiyama J."/>
        </authorList>
    </citation>
    <scope>NUCLEOTIDE SEQUENCE [LARGE SCALE GENOMIC DNA]</scope>
    <source>
        <strain evidence="1 2">NRRL Y-17804</strain>
    </source>
</reference>
<organism evidence="1 2">
    <name type="scientific">Saitoella complicata (strain BCRC 22490 / CBS 7301 / JCM 7358 / NBRC 10748 / NRRL Y-17804)</name>
    <dbReference type="NCBI Taxonomy" id="698492"/>
    <lineage>
        <taxon>Eukaryota</taxon>
        <taxon>Fungi</taxon>
        <taxon>Dikarya</taxon>
        <taxon>Ascomycota</taxon>
        <taxon>Taphrinomycotina</taxon>
        <taxon>Taphrinomycotina incertae sedis</taxon>
        <taxon>Saitoella</taxon>
    </lineage>
</organism>
<name>A0A0E9NM10_SAICN</name>
<evidence type="ECO:0000313" key="1">
    <source>
        <dbReference type="EMBL" id="GAO50445.1"/>
    </source>
</evidence>
<accession>A0A0E9NM10</accession>
<gene>
    <name evidence="1" type="ORF">G7K_4570-t1</name>
</gene>
<dbReference type="GO" id="GO:0005739">
    <property type="term" value="C:mitochondrion"/>
    <property type="evidence" value="ECO:0007669"/>
    <property type="project" value="InterPro"/>
</dbReference>
<dbReference type="RefSeq" id="XP_019023633.1">
    <property type="nucleotide sequence ID" value="XM_019166145.1"/>
</dbReference>
<dbReference type="AlphaFoldDB" id="A0A0E9NM10"/>
<keyword evidence="2" id="KW-1185">Reference proteome</keyword>
<dbReference type="GO" id="GO:0003735">
    <property type="term" value="F:structural constituent of ribosome"/>
    <property type="evidence" value="ECO:0007669"/>
    <property type="project" value="InterPro"/>
</dbReference>
<protein>
    <submittedName>
        <fullName evidence="1">Uncharacterized protein</fullName>
    </submittedName>
</protein>
<reference evidence="1 2" key="3">
    <citation type="journal article" date="2015" name="Genome Announc.">
        <title>Draft Genome Sequence of the Archiascomycetous Yeast Saitoella complicata.</title>
        <authorList>
            <person name="Yamauchi K."/>
            <person name="Kondo S."/>
            <person name="Hamamoto M."/>
            <person name="Takahashi Y."/>
            <person name="Ogura Y."/>
            <person name="Hayashi T."/>
            <person name="Nishida H."/>
        </authorList>
    </citation>
    <scope>NUCLEOTIDE SEQUENCE [LARGE SCALE GENOMIC DNA]</scope>
    <source>
        <strain evidence="1 2">NRRL Y-17804</strain>
    </source>
</reference>
<sequence length="106" mass="12355">MKGSPAFRALIEEFAATTPLRQPIGRKSNLYEVLKRFPELGKGVKVAPLQWVDKGLKDCYYLVTRAELKPRRIHHGHAWGVRFWKGRPVEKETQIKGDLRWNWTTV</sequence>
<dbReference type="OrthoDB" id="16434at2759"/>
<dbReference type="Pfam" id="PF16053">
    <property type="entry name" value="MRP-S34"/>
    <property type="match status" value="1"/>
</dbReference>
<comment type="caution">
    <text evidence="1">The sequence shown here is derived from an EMBL/GenBank/DDBJ whole genome shotgun (WGS) entry which is preliminary data.</text>
</comment>
<reference evidence="1 2" key="2">
    <citation type="journal article" date="2014" name="J. Gen. Appl. Microbiol.">
        <title>The early diverging ascomycetous budding yeast Saitoella complicata has three histone deacetylases belonging to the Clr6, Hos2, and Rpd3 lineages.</title>
        <authorList>
            <person name="Nishida H."/>
            <person name="Matsumoto T."/>
            <person name="Kondo S."/>
            <person name="Hamamoto M."/>
            <person name="Yoshikawa H."/>
        </authorList>
    </citation>
    <scope>NUCLEOTIDE SEQUENCE [LARGE SCALE GENOMIC DNA]</scope>
    <source>
        <strain evidence="1 2">NRRL Y-17804</strain>
    </source>
</reference>
<dbReference type="EMBL" id="BACD03000033">
    <property type="protein sequence ID" value="GAO50445.1"/>
    <property type="molecule type" value="Genomic_DNA"/>
</dbReference>
<dbReference type="Proteomes" id="UP000033140">
    <property type="component" value="Unassembled WGS sequence"/>
</dbReference>